<dbReference type="PROSITE" id="PS50119">
    <property type="entry name" value="ZF_BBOX"/>
    <property type="match status" value="1"/>
</dbReference>
<evidence type="ECO:0000256" key="4">
    <source>
        <dbReference type="PROSITE-ProRule" id="PRU00024"/>
    </source>
</evidence>
<evidence type="ECO:0000256" key="1">
    <source>
        <dbReference type="ARBA" id="ARBA00022723"/>
    </source>
</evidence>
<keyword evidence="3" id="KW-0862">Zinc</keyword>
<dbReference type="AlphaFoldDB" id="A0A9Q1CD07"/>
<dbReference type="InterPro" id="IPR001841">
    <property type="entry name" value="Znf_RING"/>
</dbReference>
<evidence type="ECO:0000313" key="10">
    <source>
        <dbReference type="Proteomes" id="UP001152320"/>
    </source>
</evidence>
<dbReference type="PANTHER" id="PTHR25462">
    <property type="entry name" value="BONUS, ISOFORM C-RELATED"/>
    <property type="match status" value="1"/>
</dbReference>
<reference evidence="9" key="1">
    <citation type="submission" date="2021-10" db="EMBL/GenBank/DDBJ databases">
        <title>Tropical sea cucumber genome reveals ecological adaptation and Cuvierian tubules defense mechanism.</title>
        <authorList>
            <person name="Chen T."/>
        </authorList>
    </citation>
    <scope>NUCLEOTIDE SEQUENCE</scope>
    <source>
        <strain evidence="9">Nanhai2018</strain>
        <tissue evidence="9">Muscle</tissue>
    </source>
</reference>
<dbReference type="PROSITE" id="PS50089">
    <property type="entry name" value="ZF_RING_2"/>
    <property type="match status" value="1"/>
</dbReference>
<dbReference type="PANTHER" id="PTHR25462:SF296">
    <property type="entry name" value="MEIOTIC P26, ISOFORM F"/>
    <property type="match status" value="1"/>
</dbReference>
<dbReference type="Pfam" id="PF13445">
    <property type="entry name" value="zf-RING_UBOX"/>
    <property type="match status" value="1"/>
</dbReference>
<dbReference type="CDD" id="cd19756">
    <property type="entry name" value="Bbox2"/>
    <property type="match status" value="1"/>
</dbReference>
<dbReference type="SMART" id="SM00184">
    <property type="entry name" value="RING"/>
    <property type="match status" value="1"/>
</dbReference>
<comment type="caution">
    <text evidence="9">The sequence shown here is derived from an EMBL/GenBank/DDBJ whole genome shotgun (WGS) entry which is preliminary data.</text>
</comment>
<evidence type="ECO:0000256" key="5">
    <source>
        <dbReference type="SAM" id="Coils"/>
    </source>
</evidence>
<evidence type="ECO:0000259" key="7">
    <source>
        <dbReference type="PROSITE" id="PS50089"/>
    </source>
</evidence>
<sequence length="442" mass="49617">MSGAMELKPREISGKCSVCKESYTDPKILPCIHTFCKKCIVDGTRSGNRHFCCPLCKTQHSLTKDKINALPDNFFACSLPNFESRPQSAAAKSGILERETGKLKRPKSSVSRLDLTPIVARKVVCLRHPNGSVYCKTCNVFQCLMCRSNKEHRGHELIEATEVEEFSDDEESESDRLFLSVLQQQHVSGQTEEICQRAMKSVRDEASALMESINERAAEVIKRIEEEKLMLLKNLTLAEAKKLQTIRRALESANKVAKSNQRLCKQPTHAIRDNHLRQRSPIRHHTNGGLGASNDVLELENSLQSLGITFVSYGDVRSVIGELNDVAMETTDNELLDQKDTSSVKLEHRHTVIGGLTSPYNRFIQSEIDDVSLNGHISPDETSQPADHLRCGPPKERKPQPAYRKPPVEHRPLPPIPAPRTCRPGTLPEQNWHEKVTPEQEA</sequence>
<feature type="compositionally biased region" description="Basic and acidic residues" evidence="6">
    <location>
        <begin position="431"/>
        <end position="442"/>
    </location>
</feature>
<gene>
    <name evidence="9" type="ORF">HOLleu_13521</name>
</gene>
<feature type="domain" description="B box-type" evidence="8">
    <location>
        <begin position="120"/>
        <end position="160"/>
    </location>
</feature>
<dbReference type="Gene3D" id="3.30.160.60">
    <property type="entry name" value="Classic Zinc Finger"/>
    <property type="match status" value="1"/>
</dbReference>
<evidence type="ECO:0000256" key="3">
    <source>
        <dbReference type="ARBA" id="ARBA00022833"/>
    </source>
</evidence>
<dbReference type="InterPro" id="IPR027370">
    <property type="entry name" value="Znf-RING_euk"/>
</dbReference>
<dbReference type="Gene3D" id="3.30.40.10">
    <property type="entry name" value="Zinc/RING finger domain, C3HC4 (zinc finger)"/>
    <property type="match status" value="1"/>
</dbReference>
<dbReference type="SUPFAM" id="SSF57850">
    <property type="entry name" value="RING/U-box"/>
    <property type="match status" value="1"/>
</dbReference>
<feature type="region of interest" description="Disordered" evidence="6">
    <location>
        <begin position="374"/>
        <end position="442"/>
    </location>
</feature>
<feature type="coiled-coil region" evidence="5">
    <location>
        <begin position="210"/>
        <end position="241"/>
    </location>
</feature>
<feature type="compositionally biased region" description="Basic and acidic residues" evidence="6">
    <location>
        <begin position="387"/>
        <end position="399"/>
    </location>
</feature>
<evidence type="ECO:0000313" key="9">
    <source>
        <dbReference type="EMBL" id="KAJ8042458.1"/>
    </source>
</evidence>
<feature type="domain" description="RING-type" evidence="7">
    <location>
        <begin position="16"/>
        <end position="57"/>
    </location>
</feature>
<dbReference type="OrthoDB" id="342730at2759"/>
<keyword evidence="10" id="KW-1185">Reference proteome</keyword>
<dbReference type="GO" id="GO:0008270">
    <property type="term" value="F:zinc ion binding"/>
    <property type="evidence" value="ECO:0007669"/>
    <property type="project" value="UniProtKB-KW"/>
</dbReference>
<keyword evidence="2 4" id="KW-0863">Zinc-finger</keyword>
<dbReference type="SUPFAM" id="SSF57845">
    <property type="entry name" value="B-box zinc-binding domain"/>
    <property type="match status" value="1"/>
</dbReference>
<dbReference type="InterPro" id="IPR000315">
    <property type="entry name" value="Znf_B-box"/>
</dbReference>
<dbReference type="PROSITE" id="PS00518">
    <property type="entry name" value="ZF_RING_1"/>
    <property type="match status" value="1"/>
</dbReference>
<protein>
    <submittedName>
        <fullName evidence="9">Tripartite motif-containing protein 2</fullName>
    </submittedName>
</protein>
<dbReference type="InterPro" id="IPR013083">
    <property type="entry name" value="Znf_RING/FYVE/PHD"/>
</dbReference>
<organism evidence="9 10">
    <name type="scientific">Holothuria leucospilota</name>
    <name type="common">Black long sea cucumber</name>
    <name type="synonym">Mertensiothuria leucospilota</name>
    <dbReference type="NCBI Taxonomy" id="206669"/>
    <lineage>
        <taxon>Eukaryota</taxon>
        <taxon>Metazoa</taxon>
        <taxon>Echinodermata</taxon>
        <taxon>Eleutherozoa</taxon>
        <taxon>Echinozoa</taxon>
        <taxon>Holothuroidea</taxon>
        <taxon>Aspidochirotacea</taxon>
        <taxon>Aspidochirotida</taxon>
        <taxon>Holothuriidae</taxon>
        <taxon>Holothuria</taxon>
    </lineage>
</organism>
<name>A0A9Q1CD07_HOLLE</name>
<evidence type="ECO:0000256" key="6">
    <source>
        <dbReference type="SAM" id="MobiDB-lite"/>
    </source>
</evidence>
<evidence type="ECO:0000256" key="2">
    <source>
        <dbReference type="ARBA" id="ARBA00022771"/>
    </source>
</evidence>
<dbReference type="SMART" id="SM00336">
    <property type="entry name" value="BBOX"/>
    <property type="match status" value="1"/>
</dbReference>
<accession>A0A9Q1CD07</accession>
<dbReference type="InterPro" id="IPR047153">
    <property type="entry name" value="TRIM45/56/19-like"/>
</dbReference>
<dbReference type="Proteomes" id="UP001152320">
    <property type="component" value="Chromosome 5"/>
</dbReference>
<keyword evidence="1" id="KW-0479">Metal-binding</keyword>
<dbReference type="EMBL" id="JAIZAY010000005">
    <property type="protein sequence ID" value="KAJ8042458.1"/>
    <property type="molecule type" value="Genomic_DNA"/>
</dbReference>
<keyword evidence="5" id="KW-0175">Coiled coil</keyword>
<proteinExistence type="predicted"/>
<evidence type="ECO:0000259" key="8">
    <source>
        <dbReference type="PROSITE" id="PS50119"/>
    </source>
</evidence>
<dbReference type="InterPro" id="IPR017907">
    <property type="entry name" value="Znf_RING_CS"/>
</dbReference>